<keyword evidence="1" id="KW-0472">Membrane</keyword>
<sequence>MTPATALTRALDAVRRRRRRYPGDRGAMAPLIAVLMAGGMLIGVGGVAVDLGRLYIERGELQNGADAAALAAARRCATDPTLCQVSDLGTVIGQQAKSNASDGKAAATVTCGRKTLPSPGALGPCGPDATNRTKCVGDRPASGNYVEVRTSTVYKDGRTVIPPTITQLIPGAPKKGTTVGACARARWGSPQKIPKAFPLLISKCLWNWATSNGTVYADPAAKSLLSLDWSLLRTLTNDNTACPSGVAGDVGQYGHLAQLRWANAACQASVDLDSVVEAAEGTSLLAGVWKWIGGCNVDTWFTWLLSALTLSLPPVVYLPVFDSVTKSGLVYRYHVVGFAPIRLTSLALGLSGVRVPPVPNCGGLNPFAVCLQGFFTRSLAPGPTSGGQDFGAAAISLAG</sequence>
<dbReference type="AlphaFoldDB" id="A0A2P4UPS3"/>
<dbReference type="InterPro" id="IPR028087">
    <property type="entry name" value="Tad_N"/>
</dbReference>
<feature type="transmembrane region" description="Helical" evidence="1">
    <location>
        <begin position="26"/>
        <end position="49"/>
    </location>
</feature>
<evidence type="ECO:0000313" key="4">
    <source>
        <dbReference type="Proteomes" id="UP000242367"/>
    </source>
</evidence>
<gene>
    <name evidence="3" type="ORF">BTM25_14500</name>
</gene>
<dbReference type="Proteomes" id="UP000242367">
    <property type="component" value="Unassembled WGS sequence"/>
</dbReference>
<evidence type="ECO:0000256" key="1">
    <source>
        <dbReference type="SAM" id="Phobius"/>
    </source>
</evidence>
<organism evidence="3 4">
    <name type="scientific">Actinomadura rubteroloni</name>
    <dbReference type="NCBI Taxonomy" id="1926885"/>
    <lineage>
        <taxon>Bacteria</taxon>
        <taxon>Bacillati</taxon>
        <taxon>Actinomycetota</taxon>
        <taxon>Actinomycetes</taxon>
        <taxon>Streptosporangiales</taxon>
        <taxon>Thermomonosporaceae</taxon>
        <taxon>Actinomadura</taxon>
    </lineage>
</organism>
<proteinExistence type="predicted"/>
<dbReference type="RefSeq" id="WP_103561913.1">
    <property type="nucleotide sequence ID" value="NZ_MTBP01000001.1"/>
</dbReference>
<protein>
    <recommendedName>
        <fullName evidence="2">Putative Flp pilus-assembly TadG-like N-terminal domain-containing protein</fullName>
    </recommendedName>
</protein>
<evidence type="ECO:0000313" key="3">
    <source>
        <dbReference type="EMBL" id="POM27042.1"/>
    </source>
</evidence>
<keyword evidence="1" id="KW-1133">Transmembrane helix</keyword>
<accession>A0A2P4UPS3</accession>
<comment type="caution">
    <text evidence="3">The sequence shown here is derived from an EMBL/GenBank/DDBJ whole genome shotgun (WGS) entry which is preliminary data.</text>
</comment>
<feature type="domain" description="Putative Flp pilus-assembly TadG-like N-terminal" evidence="2">
    <location>
        <begin position="26"/>
        <end position="74"/>
    </location>
</feature>
<name>A0A2P4UPS3_9ACTN</name>
<reference evidence="3 4" key="1">
    <citation type="journal article" date="2017" name="Chemistry">
        <title>Isolation, Biosynthesis and Chemical Modifications of Rubterolones A-F: Rare Tropolone Alkaloids from Actinomadura sp. 5-2.</title>
        <authorList>
            <person name="Guo H."/>
            <person name="Benndorf R."/>
            <person name="Leichnitz D."/>
            <person name="Klassen J.L."/>
            <person name="Vollmers J."/>
            <person name="Gorls H."/>
            <person name="Steinacker M."/>
            <person name="Weigel C."/>
            <person name="Dahse H.M."/>
            <person name="Kaster A.K."/>
            <person name="de Beer Z.W."/>
            <person name="Poulsen M."/>
            <person name="Beemelmanns C."/>
        </authorList>
    </citation>
    <scope>NUCLEOTIDE SEQUENCE [LARGE SCALE GENOMIC DNA]</scope>
    <source>
        <strain evidence="3 4">5-2</strain>
    </source>
</reference>
<dbReference type="EMBL" id="MTBP01000001">
    <property type="protein sequence ID" value="POM27042.1"/>
    <property type="molecule type" value="Genomic_DNA"/>
</dbReference>
<evidence type="ECO:0000259" key="2">
    <source>
        <dbReference type="Pfam" id="PF13400"/>
    </source>
</evidence>
<keyword evidence="1" id="KW-0812">Transmembrane</keyword>
<dbReference type="Pfam" id="PF13400">
    <property type="entry name" value="Tad"/>
    <property type="match status" value="1"/>
</dbReference>
<keyword evidence="4" id="KW-1185">Reference proteome</keyword>